<dbReference type="EMBL" id="PDCK01000041">
    <property type="protein sequence ID" value="PRQ43937.1"/>
    <property type="molecule type" value="Genomic_DNA"/>
</dbReference>
<sequence length="129" mass="14930">MVVGLGGLNLFGVIILRSLLKDPTVAQVGFIKFIISIFPLLQIYAVSFFVIPLFRWCVLLKKNADIEKRNQARRQFARDIELPDLSLRQKLLSARNMAQRTVIGQDRIVYSSRKDLVEQELDRTDRQVR</sequence>
<evidence type="ECO:0000313" key="3">
    <source>
        <dbReference type="Proteomes" id="UP000238479"/>
    </source>
</evidence>
<dbReference type="OMA" id="IPLFRWC"/>
<keyword evidence="1" id="KW-1133">Transmembrane helix</keyword>
<dbReference type="InterPro" id="IPR044200">
    <property type="entry name" value="At5g03900-like"/>
</dbReference>
<keyword evidence="1" id="KW-0812">Transmembrane</keyword>
<gene>
    <name evidence="2" type="ORF">RchiOBHm_Chr3g0473711</name>
</gene>
<dbReference type="AlphaFoldDB" id="A0A2P6RBY7"/>
<dbReference type="STRING" id="74649.A0A2P6RBY7"/>
<dbReference type="Proteomes" id="UP000238479">
    <property type="component" value="Chromosome 3"/>
</dbReference>
<keyword evidence="3" id="KW-1185">Reference proteome</keyword>
<name>A0A2P6RBY7_ROSCH</name>
<proteinExistence type="predicted"/>
<protein>
    <submittedName>
        <fullName evidence="2">Uncharacterized protein</fullName>
    </submittedName>
</protein>
<feature type="transmembrane region" description="Helical" evidence="1">
    <location>
        <begin position="30"/>
        <end position="54"/>
    </location>
</feature>
<evidence type="ECO:0000313" key="2">
    <source>
        <dbReference type="EMBL" id="PRQ43937.1"/>
    </source>
</evidence>
<evidence type="ECO:0000256" key="1">
    <source>
        <dbReference type="SAM" id="Phobius"/>
    </source>
</evidence>
<reference evidence="2 3" key="1">
    <citation type="journal article" date="2018" name="Nat. Genet.">
        <title>The Rosa genome provides new insights in the design of modern roses.</title>
        <authorList>
            <person name="Bendahmane M."/>
        </authorList>
    </citation>
    <scope>NUCLEOTIDE SEQUENCE [LARGE SCALE GENOMIC DNA]</scope>
    <source>
        <strain evidence="3">cv. Old Blush</strain>
    </source>
</reference>
<dbReference type="GO" id="GO:0009941">
    <property type="term" value="C:chloroplast envelope"/>
    <property type="evidence" value="ECO:0007669"/>
    <property type="project" value="TreeGrafter"/>
</dbReference>
<keyword evidence="1" id="KW-0472">Membrane</keyword>
<dbReference type="PANTHER" id="PTHR47380:SF4">
    <property type="entry name" value="OS02G0533000 PROTEIN"/>
    <property type="match status" value="1"/>
</dbReference>
<comment type="caution">
    <text evidence="2">The sequence shown here is derived from an EMBL/GenBank/DDBJ whole genome shotgun (WGS) entry which is preliminary data.</text>
</comment>
<accession>A0A2P6RBY7</accession>
<dbReference type="PANTHER" id="PTHR47380">
    <property type="entry name" value="OS02G0533000 PROTEIN"/>
    <property type="match status" value="1"/>
</dbReference>
<organism evidence="2 3">
    <name type="scientific">Rosa chinensis</name>
    <name type="common">China rose</name>
    <dbReference type="NCBI Taxonomy" id="74649"/>
    <lineage>
        <taxon>Eukaryota</taxon>
        <taxon>Viridiplantae</taxon>
        <taxon>Streptophyta</taxon>
        <taxon>Embryophyta</taxon>
        <taxon>Tracheophyta</taxon>
        <taxon>Spermatophyta</taxon>
        <taxon>Magnoliopsida</taxon>
        <taxon>eudicotyledons</taxon>
        <taxon>Gunneridae</taxon>
        <taxon>Pentapetalae</taxon>
        <taxon>rosids</taxon>
        <taxon>fabids</taxon>
        <taxon>Rosales</taxon>
        <taxon>Rosaceae</taxon>
        <taxon>Rosoideae</taxon>
        <taxon>Rosoideae incertae sedis</taxon>
        <taxon>Rosa</taxon>
    </lineage>
</organism>
<dbReference type="Gramene" id="PRQ43937">
    <property type="protein sequence ID" value="PRQ43937"/>
    <property type="gene ID" value="RchiOBHm_Chr3g0473711"/>
</dbReference>